<keyword evidence="10" id="KW-1185">Reference proteome</keyword>
<dbReference type="PANTHER" id="PTHR40074:SF2">
    <property type="entry name" value="O-ACETYLTRANSFERASE WECH"/>
    <property type="match status" value="1"/>
</dbReference>
<feature type="transmembrane region" description="Helical" evidence="7">
    <location>
        <begin position="191"/>
        <end position="207"/>
    </location>
</feature>
<protein>
    <submittedName>
        <fullName evidence="9">Acyltransferase</fullName>
    </submittedName>
</protein>
<feature type="transmembrane region" description="Helical" evidence="7">
    <location>
        <begin position="15"/>
        <end position="34"/>
    </location>
</feature>
<dbReference type="InterPro" id="IPR002656">
    <property type="entry name" value="Acyl_transf_3_dom"/>
</dbReference>
<dbReference type="Pfam" id="PF01757">
    <property type="entry name" value="Acyl_transf_3"/>
    <property type="match status" value="1"/>
</dbReference>
<comment type="caution">
    <text evidence="9">The sequence shown here is derived from an EMBL/GenBank/DDBJ whole genome shotgun (WGS) entry which is preliminary data.</text>
</comment>
<keyword evidence="6 7" id="KW-0472">Membrane</keyword>
<evidence type="ECO:0000256" key="7">
    <source>
        <dbReference type="SAM" id="Phobius"/>
    </source>
</evidence>
<evidence type="ECO:0000313" key="9">
    <source>
        <dbReference type="EMBL" id="MDV5823395.1"/>
    </source>
</evidence>
<comment type="subcellular location">
    <subcellularLocation>
        <location evidence="1">Cell membrane</location>
        <topology evidence="1">Multi-pass membrane protein</topology>
    </subcellularLocation>
</comment>
<comment type="similarity">
    <text evidence="2">Belongs to the acyltransferase 3 family.</text>
</comment>
<keyword evidence="4 7" id="KW-0812">Transmembrane</keyword>
<dbReference type="RefSeq" id="WP_317516379.1">
    <property type="nucleotide sequence ID" value="NZ_JAPTHD010000002.1"/>
</dbReference>
<feature type="transmembrane region" description="Helical" evidence="7">
    <location>
        <begin position="96"/>
        <end position="118"/>
    </location>
</feature>
<name>A0ABU3ZV59_9SPHN</name>
<gene>
    <name evidence="9" type="ORF">O0R41_07270</name>
</gene>
<feature type="transmembrane region" description="Helical" evidence="7">
    <location>
        <begin position="288"/>
        <end position="307"/>
    </location>
</feature>
<evidence type="ECO:0000313" key="10">
    <source>
        <dbReference type="Proteomes" id="UP001185984"/>
    </source>
</evidence>
<evidence type="ECO:0000256" key="2">
    <source>
        <dbReference type="ARBA" id="ARBA00007400"/>
    </source>
</evidence>
<dbReference type="GO" id="GO:0016746">
    <property type="term" value="F:acyltransferase activity"/>
    <property type="evidence" value="ECO:0007669"/>
    <property type="project" value="UniProtKB-KW"/>
</dbReference>
<keyword evidence="3" id="KW-1003">Cell membrane</keyword>
<feature type="transmembrane region" description="Helical" evidence="7">
    <location>
        <begin position="260"/>
        <end position="281"/>
    </location>
</feature>
<reference evidence="10" key="1">
    <citation type="journal article" date="2022" name="J Environ Chem Eng">
        <title>Biodegradation of petroleum oil using a constructed nonpathogenic and heavy metal-tolerant bacterial consortium isolated from marine sponges.</title>
        <authorList>
            <person name="Dechsakulwatana C."/>
            <person name="Rungsihiranrut A."/>
            <person name="Muangchinda C."/>
            <person name="Ningthoujam R."/>
            <person name="Klankeo P."/>
            <person name="Pinyakong O."/>
        </authorList>
    </citation>
    <scope>NUCLEOTIDE SEQUENCE [LARGE SCALE GENOMIC DNA]</scope>
    <source>
        <strain evidence="10">MO2-4</strain>
    </source>
</reference>
<feature type="transmembrane region" description="Helical" evidence="7">
    <location>
        <begin position="219"/>
        <end position="240"/>
    </location>
</feature>
<feature type="domain" description="Acyltransferase 3" evidence="8">
    <location>
        <begin position="16"/>
        <end position="332"/>
    </location>
</feature>
<evidence type="ECO:0000256" key="1">
    <source>
        <dbReference type="ARBA" id="ARBA00004651"/>
    </source>
</evidence>
<evidence type="ECO:0000259" key="8">
    <source>
        <dbReference type="Pfam" id="PF01757"/>
    </source>
</evidence>
<dbReference type="PANTHER" id="PTHR40074">
    <property type="entry name" value="O-ACETYLTRANSFERASE WECH"/>
    <property type="match status" value="1"/>
</dbReference>
<keyword evidence="5 7" id="KW-1133">Transmembrane helix</keyword>
<evidence type="ECO:0000256" key="4">
    <source>
        <dbReference type="ARBA" id="ARBA00022692"/>
    </source>
</evidence>
<sequence>MPETISADRARRSDAIAIARVICILGVVYVHAWTGLNGDALAQLRGTGQDNLRWALMEIFGRSAVPLLGLISGWLVAGSGRSRAWTTHVARKARTILLPMVLWNALGILFVSGAAWLFDLQAPTPSSLEWVAQELFILTRNPDINVQMPFLRDLFLCMIAAPLLVRLPGWLLVLVALSAAAAQVTGLGPPVLMRASILFFFVLGILARRQAVEEAIARLPLPVALLPFVLLMMAQLYRAIAVGDGEWSTTQRSLDLAVRVAAAIAFWRIAWMLAGTALRGLLLRIEPYMFFLFCVHLILIWLGGPLLGKISGDMGSPLYPVYLILQPLIVLLVVIAIGSALRRVAPGAAALLSGGRLGPARIRDQPVLVRAP</sequence>
<evidence type="ECO:0000256" key="6">
    <source>
        <dbReference type="ARBA" id="ARBA00023136"/>
    </source>
</evidence>
<evidence type="ECO:0000256" key="5">
    <source>
        <dbReference type="ARBA" id="ARBA00022989"/>
    </source>
</evidence>
<dbReference type="EMBL" id="JAPTHD010000002">
    <property type="protein sequence ID" value="MDV5823395.1"/>
    <property type="molecule type" value="Genomic_DNA"/>
</dbReference>
<keyword evidence="9" id="KW-0012">Acyltransferase</keyword>
<evidence type="ECO:0000256" key="3">
    <source>
        <dbReference type="ARBA" id="ARBA00022475"/>
    </source>
</evidence>
<keyword evidence="9" id="KW-0808">Transferase</keyword>
<dbReference type="Proteomes" id="UP001185984">
    <property type="component" value="Unassembled WGS sequence"/>
</dbReference>
<feature type="transmembrane region" description="Helical" evidence="7">
    <location>
        <begin position="54"/>
        <end position="76"/>
    </location>
</feature>
<organism evidence="9 10">
    <name type="scientific">Sphingobium naphthae</name>
    <dbReference type="NCBI Taxonomy" id="1886786"/>
    <lineage>
        <taxon>Bacteria</taxon>
        <taxon>Pseudomonadati</taxon>
        <taxon>Pseudomonadota</taxon>
        <taxon>Alphaproteobacteria</taxon>
        <taxon>Sphingomonadales</taxon>
        <taxon>Sphingomonadaceae</taxon>
        <taxon>Sphingobium</taxon>
    </lineage>
</organism>
<accession>A0ABU3ZV59</accession>
<feature type="transmembrane region" description="Helical" evidence="7">
    <location>
        <begin position="319"/>
        <end position="341"/>
    </location>
</feature>
<proteinExistence type="inferred from homology"/>